<proteinExistence type="predicted"/>
<evidence type="ECO:0000256" key="1">
    <source>
        <dbReference type="SAM" id="Phobius"/>
    </source>
</evidence>
<dbReference type="Proteomes" id="UP000322244">
    <property type="component" value="Unassembled WGS sequence"/>
</dbReference>
<protein>
    <recommendedName>
        <fullName evidence="4">Transmembrane protein</fullName>
    </recommendedName>
</protein>
<feature type="transmembrane region" description="Helical" evidence="1">
    <location>
        <begin position="30"/>
        <end position="53"/>
    </location>
</feature>
<dbReference type="EMBL" id="VLNY01000002">
    <property type="protein sequence ID" value="KAA0024288.1"/>
    <property type="molecule type" value="Genomic_DNA"/>
</dbReference>
<dbReference type="RefSeq" id="WP_149429448.1">
    <property type="nucleotide sequence ID" value="NZ_VLNY01000002.1"/>
</dbReference>
<name>A0A5A7SDQ4_9NOCA</name>
<sequence>MATAPEIYAQYITARKSAELDSRKRVEERGAAIVTTSSSLLTLIFVITVLITGKEKDAAKFVSQAAVVVLFVALGAFVISAVIGIYVQNAAWRYQEVSDRTLRSIVAHNAIWNGSADEAIRICADREVVAIESLRRGTQKKAWISLIALGIQGLAILLLAISLFLEFKCRGSF</sequence>
<comment type="caution">
    <text evidence="2">The sequence shown here is derived from an EMBL/GenBank/DDBJ whole genome shotgun (WGS) entry which is preliminary data.</text>
</comment>
<keyword evidence="1" id="KW-1133">Transmembrane helix</keyword>
<reference evidence="2 3" key="1">
    <citation type="submission" date="2019-07" db="EMBL/GenBank/DDBJ databases">
        <title>Rhodococcus cavernicolus sp. nov., isolated from a cave.</title>
        <authorList>
            <person name="Lee S.D."/>
        </authorList>
    </citation>
    <scope>NUCLEOTIDE SEQUENCE [LARGE SCALE GENOMIC DNA]</scope>
    <source>
        <strain evidence="2 3">C1-24</strain>
    </source>
</reference>
<keyword evidence="1" id="KW-0472">Membrane</keyword>
<accession>A0A5A7SDQ4</accession>
<gene>
    <name evidence="2" type="ORF">FOY51_07075</name>
</gene>
<evidence type="ECO:0000313" key="2">
    <source>
        <dbReference type="EMBL" id="KAA0024288.1"/>
    </source>
</evidence>
<evidence type="ECO:0008006" key="4">
    <source>
        <dbReference type="Google" id="ProtNLM"/>
    </source>
</evidence>
<organism evidence="2 3">
    <name type="scientific">Antrihabitans cavernicola</name>
    <dbReference type="NCBI Taxonomy" id="2495913"/>
    <lineage>
        <taxon>Bacteria</taxon>
        <taxon>Bacillati</taxon>
        <taxon>Actinomycetota</taxon>
        <taxon>Actinomycetes</taxon>
        <taxon>Mycobacteriales</taxon>
        <taxon>Nocardiaceae</taxon>
        <taxon>Antrihabitans</taxon>
    </lineage>
</organism>
<dbReference type="AlphaFoldDB" id="A0A5A7SDQ4"/>
<keyword evidence="3" id="KW-1185">Reference proteome</keyword>
<feature type="transmembrane region" description="Helical" evidence="1">
    <location>
        <begin position="65"/>
        <end position="87"/>
    </location>
</feature>
<keyword evidence="1" id="KW-0812">Transmembrane</keyword>
<evidence type="ECO:0000313" key="3">
    <source>
        <dbReference type="Proteomes" id="UP000322244"/>
    </source>
</evidence>
<feature type="transmembrane region" description="Helical" evidence="1">
    <location>
        <begin position="142"/>
        <end position="165"/>
    </location>
</feature>